<feature type="signal peptide" evidence="5">
    <location>
        <begin position="1"/>
        <end position="18"/>
    </location>
</feature>
<comment type="caution">
    <text evidence="4">Lacks conserved residue(s) required for the propagation of feature annotation.</text>
</comment>
<feature type="domain" description="Sushi" evidence="6">
    <location>
        <begin position="87"/>
        <end position="146"/>
    </location>
</feature>
<evidence type="ECO:0000256" key="4">
    <source>
        <dbReference type="PROSITE-ProRule" id="PRU00302"/>
    </source>
</evidence>
<feature type="domain" description="Sushi" evidence="6">
    <location>
        <begin position="270"/>
        <end position="327"/>
    </location>
</feature>
<keyword evidence="8" id="KW-1185">Reference proteome</keyword>
<keyword evidence="1 4" id="KW-0768">Sushi</keyword>
<dbReference type="OrthoDB" id="9984531at2759"/>
<dbReference type="PROSITE" id="PS50923">
    <property type="entry name" value="SUSHI"/>
    <property type="match status" value="7"/>
</dbReference>
<proteinExistence type="predicted"/>
<dbReference type="PANTHER" id="PTHR45785">
    <property type="entry name" value="COMPLEMENT FACTOR H-RELATED"/>
    <property type="match status" value="1"/>
</dbReference>
<evidence type="ECO:0000313" key="8">
    <source>
        <dbReference type="Proteomes" id="UP000008143"/>
    </source>
</evidence>
<feature type="domain" description="Sushi" evidence="6">
    <location>
        <begin position="209"/>
        <end position="267"/>
    </location>
</feature>
<dbReference type="InterPro" id="IPR035976">
    <property type="entry name" value="Sushi/SCR/CCP_sf"/>
</dbReference>
<evidence type="ECO:0000256" key="2">
    <source>
        <dbReference type="ARBA" id="ARBA00022729"/>
    </source>
</evidence>
<keyword evidence="3 4" id="KW-1015">Disulfide bond</keyword>
<protein>
    <submittedName>
        <fullName evidence="9">Coagulation factor XIII B chain</fullName>
    </submittedName>
</protein>
<evidence type="ECO:0000313" key="7">
    <source>
        <dbReference type="Ensembl" id="ENSXETP00000061953"/>
    </source>
</evidence>
<feature type="domain" description="Sushi" evidence="6">
    <location>
        <begin position="332"/>
        <end position="389"/>
    </location>
</feature>
<dbReference type="AGR" id="Xenbase:XB-GENE-22062742"/>
<dbReference type="Proteomes" id="UP000008143">
    <property type="component" value="Chromosome 4"/>
</dbReference>
<dbReference type="FunFam" id="2.10.70.10:FF:000054">
    <property type="entry name" value="Complement inhibitory factor H"/>
    <property type="match status" value="1"/>
</dbReference>
<feature type="chain" id="PRO_5044633724" evidence="5">
    <location>
        <begin position="19"/>
        <end position="646"/>
    </location>
</feature>
<evidence type="ECO:0000313" key="10">
    <source>
        <dbReference type="Xenbase" id="XB-GENE-22062742"/>
    </source>
</evidence>
<evidence type="ECO:0000259" key="6">
    <source>
        <dbReference type="PROSITE" id="PS50923"/>
    </source>
</evidence>
<dbReference type="GeneID" id="100492260"/>
<evidence type="ECO:0000256" key="1">
    <source>
        <dbReference type="ARBA" id="ARBA00022659"/>
    </source>
</evidence>
<feature type="domain" description="Sushi" evidence="6">
    <location>
        <begin position="519"/>
        <end position="576"/>
    </location>
</feature>
<dbReference type="Gene3D" id="2.10.70.10">
    <property type="entry name" value="Complement Module, domain 1"/>
    <property type="match status" value="10"/>
</dbReference>
<dbReference type="Reactome" id="R-XTR-977606">
    <property type="pathway name" value="Regulation of Complement cascade"/>
</dbReference>
<dbReference type="AlphaFoldDB" id="A0A6I8PQF3"/>
<dbReference type="SMART" id="SM00032">
    <property type="entry name" value="CCP"/>
    <property type="match status" value="8"/>
</dbReference>
<dbReference type="CDD" id="cd00033">
    <property type="entry name" value="CCP"/>
    <property type="match status" value="7"/>
</dbReference>
<dbReference type="Ensembl" id="ENSXETT00000064880">
    <property type="protein sequence ID" value="ENSXETP00000061953"/>
    <property type="gene ID" value="ENSXETG00000031728"/>
</dbReference>
<dbReference type="RefSeq" id="XP_031756906.1">
    <property type="nucleotide sequence ID" value="XM_031901046.1"/>
</dbReference>
<dbReference type="SUPFAM" id="SSF57535">
    <property type="entry name" value="Complement control module/SCR domain"/>
    <property type="match status" value="10"/>
</dbReference>
<feature type="domain" description="Sushi" evidence="6">
    <location>
        <begin position="149"/>
        <end position="208"/>
    </location>
</feature>
<dbReference type="Reactome" id="R-XTR-140875">
    <property type="pathway name" value="Common Pathway of Fibrin Clot Formation"/>
</dbReference>
<sequence>MSVYKFCIFLLCPWFCFAQENGCDLPVVENGKIAQYYYVFKKFYFPMKEGKKLSLSCTAGYTTQSGKQEEQITCKGKGWEPAPFCFKKCIKPSLNHGNVCNPKESYKFQETAHYSCSEGYVTVSGNQTEEIQCLTDGWSSQPECHQISDGCEAPQLPNGHYTTTKKVFHVKETLQYQCDEGYGTPSGRTADVSECLLRGWSSVPQCTKQSCKELQSVQNGGFYPVKAMYVDRDVVQFFCTEGYILRGSELIQCYSFGWYPEPASCEEKNNKCPPPPRPAHIILLTDPAVRRNGDSARYECDHNYMLTGSEEIHCENGRWTSPPSCVELKEKIKCVPPPYVENGKMMQLSEVYYSGDRVNFQCAEGFEIQGSSEIICKLGKWPEAPKCKAKSDLCQMPPPLTNGELIALPSLSYKNGEVVQYRCKSYHLMEGPKTVNCTHGKWTELPTCLEPCTVSVDQMKQKNLELKWSFEIDTYFLHGDMMEFVCKDDFDMSEHSELKGLCQRGNIIYPTCSRKDKLKTCGPPPLVQNGRVLAPREYYESGSSAVYMCSEHHFLNGSNTVQCSDGHWDHPPTCISPCVLSKEEMERNQIRLRWSFDNKDYFFHGEYIEFLCKDGHENTHPTILFSLRAQCSKGQIEYPNCVPRAR</sequence>
<reference evidence="9" key="3">
    <citation type="submission" date="2025-04" db="UniProtKB">
        <authorList>
            <consortium name="RefSeq"/>
        </authorList>
    </citation>
    <scope>IDENTIFICATION</scope>
    <source>
        <strain evidence="9">Nigerian</strain>
        <tissue evidence="9">Liver and blood</tissue>
    </source>
</reference>
<dbReference type="Xenbase" id="XB-GENE-22062742">
    <property type="gene designation" value="f13b"/>
</dbReference>
<dbReference type="Bgee" id="ENSXETG00000031728">
    <property type="expression patterns" value="Expressed in mesonephros and 1 other cell type or tissue"/>
</dbReference>
<reference evidence="7" key="1">
    <citation type="journal article" date="2010" name="Science">
        <title>The genome of the Western clawed frog Xenopus tropicalis.</title>
        <authorList>
            <person name="Hellsten U."/>
            <person name="Harland R.M."/>
            <person name="Gilchrist M.J."/>
            <person name="Hendrix D."/>
            <person name="Jurka J."/>
            <person name="Kapitonov V."/>
            <person name="Ovcharenko I."/>
            <person name="Putnam N.H."/>
            <person name="Shu S."/>
            <person name="Taher L."/>
            <person name="Blitz I.L."/>
            <person name="Blumberg B."/>
            <person name="Dichmann D.S."/>
            <person name="Dubchak I."/>
            <person name="Amaya E."/>
            <person name="Detter J.C."/>
            <person name="Fletcher R."/>
            <person name="Gerhard D.S."/>
            <person name="Goodstein D."/>
            <person name="Graves T."/>
            <person name="Grigoriev I.V."/>
            <person name="Grimwood J."/>
            <person name="Kawashima T."/>
            <person name="Lindquist E."/>
            <person name="Lucas S.M."/>
            <person name="Mead P.E."/>
            <person name="Mitros T."/>
            <person name="Ogino H."/>
            <person name="Ohta Y."/>
            <person name="Poliakov A.V."/>
            <person name="Pollet N."/>
            <person name="Robert J."/>
            <person name="Salamov A."/>
            <person name="Sater A.K."/>
            <person name="Schmutz J."/>
            <person name="Terry A."/>
            <person name="Vize P.D."/>
            <person name="Warren W.C."/>
            <person name="Wells D."/>
            <person name="Wills A."/>
            <person name="Wilson R.K."/>
            <person name="Zimmerman L.B."/>
            <person name="Zorn A.M."/>
            <person name="Grainger R."/>
            <person name="Grammer T."/>
            <person name="Khokha M.K."/>
            <person name="Richardson P.M."/>
            <person name="Rokhsar D.S."/>
        </authorList>
    </citation>
    <scope>NUCLEOTIDE SEQUENCE [LARGE SCALE GENOMIC DNA]</scope>
    <source>
        <strain evidence="7">Nigerian</strain>
    </source>
</reference>
<dbReference type="InterPro" id="IPR000436">
    <property type="entry name" value="Sushi_SCR_CCP_dom"/>
</dbReference>
<dbReference type="InterPro" id="IPR051503">
    <property type="entry name" value="ComplSys_Reg/VirEntry_Med"/>
</dbReference>
<dbReference type="Pfam" id="PF00084">
    <property type="entry name" value="Sushi"/>
    <property type="match status" value="8"/>
</dbReference>
<dbReference type="PANTHER" id="PTHR45785:SF18">
    <property type="entry name" value="COAGULATION FACTOR XIII B CHAIN"/>
    <property type="match status" value="1"/>
</dbReference>
<dbReference type="GeneTree" id="ENSGT00940000154967"/>
<evidence type="ECO:0000256" key="3">
    <source>
        <dbReference type="ARBA" id="ARBA00023157"/>
    </source>
</evidence>
<gene>
    <name evidence="7 9 10" type="primary">f13b</name>
</gene>
<keyword evidence="2 5" id="KW-0732">Signal</keyword>
<dbReference type="CTD" id="2165"/>
<evidence type="ECO:0000256" key="5">
    <source>
        <dbReference type="SAM" id="SignalP"/>
    </source>
</evidence>
<organism evidence="7">
    <name type="scientific">Xenopus tropicalis</name>
    <name type="common">Western clawed frog</name>
    <name type="synonym">Silurana tropicalis</name>
    <dbReference type="NCBI Taxonomy" id="8364"/>
    <lineage>
        <taxon>Eukaryota</taxon>
        <taxon>Metazoa</taxon>
        <taxon>Chordata</taxon>
        <taxon>Craniata</taxon>
        <taxon>Vertebrata</taxon>
        <taxon>Euteleostomi</taxon>
        <taxon>Amphibia</taxon>
        <taxon>Batrachia</taxon>
        <taxon>Anura</taxon>
        <taxon>Pipoidea</taxon>
        <taxon>Pipidae</taxon>
        <taxon>Xenopodinae</taxon>
        <taxon>Xenopus</taxon>
        <taxon>Silurana</taxon>
    </lineage>
</organism>
<reference evidence="7" key="2">
    <citation type="submission" date="2020-05" db="UniProtKB">
        <authorList>
            <consortium name="Ensembl"/>
        </authorList>
    </citation>
    <scope>IDENTIFICATION</scope>
</reference>
<dbReference type="KEGG" id="xtr:100492260"/>
<name>A0A6I8PQF3_XENTR</name>
<evidence type="ECO:0000313" key="9">
    <source>
        <dbReference type="RefSeq" id="XP_031756906.1"/>
    </source>
</evidence>
<feature type="domain" description="Sushi" evidence="6">
    <location>
        <begin position="392"/>
        <end position="450"/>
    </location>
</feature>
<accession>A0A6I8PQF3</accession>
<feature type="disulfide bond" evidence="4">
    <location>
        <begin position="394"/>
        <end position="437"/>
    </location>
</feature>
<dbReference type="OMA" id="YTFKSFY"/>